<protein>
    <recommendedName>
        <fullName evidence="8">Structural maintenance of chromosomes protein</fullName>
    </recommendedName>
</protein>
<evidence type="ECO:0000313" key="13">
    <source>
        <dbReference type="Proteomes" id="UP000007799"/>
    </source>
</evidence>
<feature type="coiled-coil region" evidence="9">
    <location>
        <begin position="709"/>
        <end position="980"/>
    </location>
</feature>
<dbReference type="EMBL" id="GL832973">
    <property type="protein sequence ID" value="EGD75869.1"/>
    <property type="molecule type" value="Genomic_DNA"/>
</dbReference>
<dbReference type="Gene3D" id="3.30.70.1620">
    <property type="match status" value="1"/>
</dbReference>
<organism evidence="13">
    <name type="scientific">Salpingoeca rosetta (strain ATCC 50818 / BSB-021)</name>
    <dbReference type="NCBI Taxonomy" id="946362"/>
    <lineage>
        <taxon>Eukaryota</taxon>
        <taxon>Choanoflagellata</taxon>
        <taxon>Craspedida</taxon>
        <taxon>Salpingoecidae</taxon>
        <taxon>Salpingoeca</taxon>
    </lineage>
</organism>
<dbReference type="Gene3D" id="1.20.1060.20">
    <property type="match status" value="1"/>
</dbReference>
<keyword evidence="6 8" id="KW-0539">Nucleus</keyword>
<comment type="subcellular location">
    <subcellularLocation>
        <location evidence="1 8">Nucleus</location>
    </subcellularLocation>
</comment>
<gene>
    <name evidence="12" type="ORF">PTSG_07983</name>
</gene>
<dbReference type="InterPro" id="IPR024704">
    <property type="entry name" value="SMC"/>
</dbReference>
<dbReference type="STRING" id="946362.F2UGW9"/>
<dbReference type="Gene3D" id="1.10.287.1490">
    <property type="match status" value="1"/>
</dbReference>
<evidence type="ECO:0000256" key="1">
    <source>
        <dbReference type="ARBA" id="ARBA00004123"/>
    </source>
</evidence>
<dbReference type="FunCoup" id="F2UGW9">
    <property type="interactions" value="1831"/>
</dbReference>
<dbReference type="InterPro" id="IPR036277">
    <property type="entry name" value="SMC_hinge_sf"/>
</dbReference>
<accession>F2UGW9</accession>
<dbReference type="OrthoDB" id="431497at2759"/>
<evidence type="ECO:0000259" key="11">
    <source>
        <dbReference type="SMART" id="SM00968"/>
    </source>
</evidence>
<comment type="similarity">
    <text evidence="2">Belongs to the SMC family. SMC3 subfamily.</text>
</comment>
<sequence length="1206" mass="136881">MHIKRVTIKGFRSYREQTFVEPFSPHHNVIVGRNGSGKSNFFFAIRFVLSDAFASLRAEERQRLLHEGAGHAVMSAYVEIVFDNSDERIPTDRDEVTLRRSIGVKNDDYYLDFKRVNRSEVLNLLESAGFSRSNPYYIVQQGKINALATATDAERLKLLMEVAGTSVYDDRRKESLDILDDTHNKRQRIEEVLMDIERRLEELEEEKQELSEYQALDKEKRSLEYAIYSDELQQHKERLEEVERKRQEISQQNLENNKSNAEMSKQIADYTEEINTIAQLTDRLDDQIAALAAEQQQKQRQLADLNISLTEEEQAVAESNTTRKSALTEYKQVQKRLQKRRKELEAILPTYITLKENKASISAQLNDCQQRHEDILRRQTRGTMYGSVEERDRHLSREIADLKEAKATDTAEAQSLARERKQKEKQLKKERKRLQEAQENIKSRRAGLEQVASKLNDLRVERNQAQNEKRRAQQAAEEVGAELSTIADHIRSCEKKLLDTANRPLRQGLASVEQVVADHGIDGVHGPLLKLITVTEQFLVAADVTGGNALFNIVVDTDQTASRILQHMNEKRLPGRVSFLPLNRLRPSTATLPPSDEYTPLVDYIAADQRFLPAVKHVFGKTFVCRELKVAQRVADQHNIDAITLEGDRVSRKNVIKGGWVDDRTNRLMLQQDIAHYAHQHTAKKAKYDELASNVAKAEQHVTNVVSKVSNAEESISKEKNAIESAQADAAPLQQSISQLEAAVPELEEQVAALTDKIARTQSRIDSLETEMGSDLESQLDQDAQQTLASLSEEIEQARTNLHAIITELSDVEQQKDTLESEINGHLEKRKQQLEQELETSDEVLKGTAIETLKTQISNTDEDLAKLKQELRAKEAERTNKEEKKSKLESEVKKLLAEQTQRDAGSDHTDEELTQLLAKRSQLREKKEKLLAQIRDLGALPSDAFQKYAETDIKTLYSKLQRVNKKLKKYSHVNKKALDQYISFSEQRDALVSRKDQQDSGDSAITELIQVLDAQKHEAINLTFKQVASHFKAVFKELVPHGEASLVMQRADPTAESQESGTLSAPDSDVPAHVRLRQTTTTAYSGVAIRVNFTGKGEDTHMLQQLSGGQKSLVALALIFAIQRCDPGPFYLFDEVDQALDPAHRSAVARMIYKASRDAQYITTTFRPELLERCDKVYGVTFANKVSHINVVSKEEAQTFIDESQD</sequence>
<dbReference type="CDD" id="cd03272">
    <property type="entry name" value="ABC_SMC3_euk"/>
    <property type="match status" value="1"/>
</dbReference>
<dbReference type="KEGG" id="sre:PTSG_07983"/>
<evidence type="ECO:0000256" key="4">
    <source>
        <dbReference type="ARBA" id="ARBA00022776"/>
    </source>
</evidence>
<dbReference type="FunFam" id="3.40.50.300:FF:000424">
    <property type="entry name" value="Structural maintenance of chromosomes 3"/>
    <property type="match status" value="1"/>
</dbReference>
<dbReference type="AlphaFoldDB" id="F2UGW9"/>
<name>F2UGW9_SALR5</name>
<keyword evidence="3" id="KW-0132">Cell division</keyword>
<evidence type="ECO:0000256" key="7">
    <source>
        <dbReference type="ARBA" id="ARBA00023306"/>
    </source>
</evidence>
<dbReference type="SUPFAM" id="SSF52540">
    <property type="entry name" value="P-loop containing nucleoside triphosphate hydrolases"/>
    <property type="match status" value="2"/>
</dbReference>
<dbReference type="Gene3D" id="3.40.50.300">
    <property type="entry name" value="P-loop containing nucleotide triphosphate hydrolases"/>
    <property type="match status" value="2"/>
</dbReference>
<dbReference type="eggNOG" id="KOG0964">
    <property type="taxonomic scope" value="Eukaryota"/>
</dbReference>
<dbReference type="InterPro" id="IPR027417">
    <property type="entry name" value="P-loop_NTPase"/>
</dbReference>
<dbReference type="GO" id="GO:0016887">
    <property type="term" value="F:ATP hydrolysis activity"/>
    <property type="evidence" value="ECO:0007669"/>
    <property type="project" value="InterPro"/>
</dbReference>
<proteinExistence type="inferred from homology"/>
<dbReference type="InterPro" id="IPR003395">
    <property type="entry name" value="RecF/RecN/SMC_N"/>
</dbReference>
<feature type="domain" description="SMC hinge" evidence="11">
    <location>
        <begin position="522"/>
        <end position="635"/>
    </location>
</feature>
<dbReference type="InterPro" id="IPR010935">
    <property type="entry name" value="SMC_hinge"/>
</dbReference>
<feature type="region of interest" description="Disordered" evidence="10">
    <location>
        <begin position="1050"/>
        <end position="1069"/>
    </location>
</feature>
<dbReference type="Pfam" id="PF06470">
    <property type="entry name" value="SMC_hinge"/>
    <property type="match status" value="1"/>
</dbReference>
<dbReference type="Pfam" id="PF02463">
    <property type="entry name" value="SMC_N"/>
    <property type="match status" value="1"/>
</dbReference>
<keyword evidence="13" id="KW-1185">Reference proteome</keyword>
<keyword evidence="4" id="KW-0498">Mitosis</keyword>
<dbReference type="PIRSF" id="PIRSF005719">
    <property type="entry name" value="SMC"/>
    <property type="match status" value="1"/>
</dbReference>
<dbReference type="OMA" id="GQKTVCA"/>
<evidence type="ECO:0000256" key="5">
    <source>
        <dbReference type="ARBA" id="ARBA00023054"/>
    </source>
</evidence>
<dbReference type="SUPFAM" id="SSF75553">
    <property type="entry name" value="Smc hinge domain"/>
    <property type="match status" value="1"/>
</dbReference>
<dbReference type="FunFam" id="3.40.50.300:FF:000370">
    <property type="entry name" value="Structural maintenance of chromosomes 3"/>
    <property type="match status" value="1"/>
</dbReference>
<evidence type="ECO:0000256" key="6">
    <source>
        <dbReference type="ARBA" id="ARBA00023242"/>
    </source>
</evidence>
<dbReference type="InParanoid" id="F2UGW9"/>
<evidence type="ECO:0000313" key="12">
    <source>
        <dbReference type="EMBL" id="EGD75869.1"/>
    </source>
</evidence>
<feature type="coiled-coil region" evidence="9">
    <location>
        <begin position="179"/>
        <end position="347"/>
    </location>
</feature>
<dbReference type="GO" id="GO:0051276">
    <property type="term" value="P:chromosome organization"/>
    <property type="evidence" value="ECO:0007669"/>
    <property type="project" value="InterPro"/>
</dbReference>
<dbReference type="SMART" id="SM00968">
    <property type="entry name" value="SMC_hinge"/>
    <property type="match status" value="1"/>
</dbReference>
<dbReference type="GO" id="GO:0051301">
    <property type="term" value="P:cell division"/>
    <property type="evidence" value="ECO:0007669"/>
    <property type="project" value="UniProtKB-KW"/>
</dbReference>
<dbReference type="GO" id="GO:0005694">
    <property type="term" value="C:chromosome"/>
    <property type="evidence" value="ECO:0007669"/>
    <property type="project" value="InterPro"/>
</dbReference>
<dbReference type="InterPro" id="IPR041741">
    <property type="entry name" value="SMC3_ABC_euk"/>
</dbReference>
<dbReference type="GeneID" id="16072349"/>
<evidence type="ECO:0000256" key="10">
    <source>
        <dbReference type="SAM" id="MobiDB-lite"/>
    </source>
</evidence>
<evidence type="ECO:0000256" key="2">
    <source>
        <dbReference type="ARBA" id="ARBA00005917"/>
    </source>
</evidence>
<dbReference type="RefSeq" id="XP_004991790.1">
    <property type="nucleotide sequence ID" value="XM_004991733.1"/>
</dbReference>
<keyword evidence="7" id="KW-0131">Cell cycle</keyword>
<dbReference type="GO" id="GO:0005524">
    <property type="term" value="F:ATP binding"/>
    <property type="evidence" value="ECO:0007669"/>
    <property type="project" value="InterPro"/>
</dbReference>
<dbReference type="GO" id="GO:0005634">
    <property type="term" value="C:nucleus"/>
    <property type="evidence" value="ECO:0007669"/>
    <property type="project" value="UniProtKB-SubCell"/>
</dbReference>
<keyword evidence="5 9" id="KW-0175">Coiled coil</keyword>
<dbReference type="Proteomes" id="UP000007799">
    <property type="component" value="Unassembled WGS sequence"/>
</dbReference>
<reference evidence="12" key="1">
    <citation type="submission" date="2009-08" db="EMBL/GenBank/DDBJ databases">
        <title>Annotation of Salpingoeca rosetta.</title>
        <authorList>
            <consortium name="The Broad Institute Genome Sequencing Platform"/>
            <person name="Russ C."/>
            <person name="Cuomo C."/>
            <person name="Burger G."/>
            <person name="Gray M.W."/>
            <person name="Holland P.W.H."/>
            <person name="King N."/>
            <person name="Lang F.B.F."/>
            <person name="Roger A.J."/>
            <person name="Ruiz-Trillo I."/>
            <person name="Young S.K."/>
            <person name="Zeng Q."/>
            <person name="Gargeya S."/>
            <person name="Alvarado L."/>
            <person name="Berlin A."/>
            <person name="Chapman S.B."/>
            <person name="Chen Z."/>
            <person name="Freedman E."/>
            <person name="Gellesch M."/>
            <person name="Goldberg J."/>
            <person name="Griggs A."/>
            <person name="Gujja S."/>
            <person name="Heilman E."/>
            <person name="Heiman D."/>
            <person name="Howarth C."/>
            <person name="Mehta T."/>
            <person name="Neiman D."/>
            <person name="Pearson M."/>
            <person name="Roberts A."/>
            <person name="Saif S."/>
            <person name="Shea T."/>
            <person name="Shenoy N."/>
            <person name="Sisk P."/>
            <person name="Stolte C."/>
            <person name="Sykes S."/>
            <person name="White J."/>
            <person name="Yandava C."/>
            <person name="Haas B."/>
            <person name="Nusbaum C."/>
            <person name="Birren B."/>
        </authorList>
    </citation>
    <scope>NUCLEOTIDE SEQUENCE [LARGE SCALE GENOMIC DNA]</scope>
    <source>
        <strain evidence="12">ATCC 50818</strain>
    </source>
</reference>
<dbReference type="PANTHER" id="PTHR43977">
    <property type="entry name" value="STRUCTURAL MAINTENANCE OF CHROMOSOMES PROTEIN 3"/>
    <property type="match status" value="1"/>
</dbReference>
<evidence type="ECO:0000256" key="9">
    <source>
        <dbReference type="SAM" id="Coils"/>
    </source>
</evidence>
<evidence type="ECO:0000256" key="8">
    <source>
        <dbReference type="PIRNR" id="PIRNR005719"/>
    </source>
</evidence>
<evidence type="ECO:0000256" key="3">
    <source>
        <dbReference type="ARBA" id="ARBA00022618"/>
    </source>
</evidence>
<feature type="coiled-coil region" evidence="9">
    <location>
        <begin position="399"/>
        <end position="482"/>
    </location>
</feature>
<feature type="compositionally biased region" description="Polar residues" evidence="10">
    <location>
        <begin position="1055"/>
        <end position="1065"/>
    </location>
</feature>